<evidence type="ECO:0000259" key="11">
    <source>
        <dbReference type="Pfam" id="PF25917"/>
    </source>
</evidence>
<protein>
    <submittedName>
        <fullName evidence="13">HlyD family type I secretion periplasmic adaptor subunit</fullName>
    </submittedName>
</protein>
<comment type="subcellular location">
    <subcellularLocation>
        <location evidence="1">Cell inner membrane</location>
        <topology evidence="1">Single-pass membrane protein</topology>
    </subcellularLocation>
</comment>
<proteinExistence type="inferred from homology"/>
<evidence type="ECO:0000256" key="3">
    <source>
        <dbReference type="ARBA" id="ARBA00022448"/>
    </source>
</evidence>
<dbReference type="InterPro" id="IPR058982">
    <property type="entry name" value="Beta-barrel_AprE"/>
</dbReference>
<dbReference type="InterPro" id="IPR050739">
    <property type="entry name" value="MFP"/>
</dbReference>
<feature type="transmembrane region" description="Helical" evidence="10">
    <location>
        <begin position="43"/>
        <end position="61"/>
    </location>
</feature>
<evidence type="ECO:0000259" key="12">
    <source>
        <dbReference type="Pfam" id="PF26002"/>
    </source>
</evidence>
<keyword evidence="3" id="KW-0813">Transport</keyword>
<feature type="coiled-coil region" evidence="9">
    <location>
        <begin position="177"/>
        <end position="297"/>
    </location>
</feature>
<dbReference type="Gene3D" id="1.10.287.470">
    <property type="entry name" value="Helix hairpin bin"/>
    <property type="match status" value="1"/>
</dbReference>
<gene>
    <name evidence="13" type="ORF">IAC10_02355</name>
</gene>
<dbReference type="PRINTS" id="PR01490">
    <property type="entry name" value="RTXTOXIND"/>
</dbReference>
<dbReference type="PANTHER" id="PTHR30386:SF26">
    <property type="entry name" value="TRANSPORT PROTEIN COMB"/>
    <property type="match status" value="1"/>
</dbReference>
<dbReference type="AlphaFoldDB" id="A0A9D1EXC0"/>
<accession>A0A9D1EXC0</accession>
<evidence type="ECO:0000256" key="8">
    <source>
        <dbReference type="ARBA" id="ARBA00023136"/>
    </source>
</evidence>
<dbReference type="Pfam" id="PF26002">
    <property type="entry name" value="Beta-barrel_AprE"/>
    <property type="match status" value="1"/>
</dbReference>
<dbReference type="PANTHER" id="PTHR30386">
    <property type="entry name" value="MEMBRANE FUSION SUBUNIT OF EMRAB-TOLC MULTIDRUG EFFLUX PUMP"/>
    <property type="match status" value="1"/>
</dbReference>
<feature type="domain" description="AprE-like beta-barrel" evidence="12">
    <location>
        <begin position="339"/>
        <end position="427"/>
    </location>
</feature>
<dbReference type="EMBL" id="DVIU01000046">
    <property type="protein sequence ID" value="HIS35461.1"/>
    <property type="molecule type" value="Genomic_DNA"/>
</dbReference>
<dbReference type="NCBIfam" id="TIGR01843">
    <property type="entry name" value="type_I_hlyD"/>
    <property type="match status" value="1"/>
</dbReference>
<keyword evidence="7 10" id="KW-1133">Transmembrane helix</keyword>
<dbReference type="SUPFAM" id="SSF111369">
    <property type="entry name" value="HlyD-like secretion proteins"/>
    <property type="match status" value="1"/>
</dbReference>
<dbReference type="GO" id="GO:0009306">
    <property type="term" value="P:protein secretion"/>
    <property type="evidence" value="ECO:0007669"/>
    <property type="project" value="InterPro"/>
</dbReference>
<keyword evidence="4" id="KW-1003">Cell membrane</keyword>
<sequence>MREFFENIKEKILGAVSKINDSYEFKPALSEIEDSPVSPLGRFTFWTIVFLIITTVLWLTLGQIDIVASARGIVIPDGEAKIIQPLETGAIEEILVKEGDFVKKGQILIKLDSSASDVKLHSVEKNLKQSKIEAQRLKATARGKGLLTKESNGKQDEELAIQQELFEQESRLFKSLMQSRKMQIEEANNEIKSLEAQKRDYYFQLQNALDRQRRMKKVIDIIAYNEYQDICDKVNNLRENVSRLNSEILKAKARKAELVAQMAQAEAEFKTQKFEDLAQKQKEIKELEANKEQIDFSNKKQRITAPCDGYIDKLMVHTTGGIVTPAQELIALTPVEQPLIIKAQVLNRDVGFIKPGMNVSVKIDTFDFQKYGILNGTLKSISKNSIEDEKLGPVYEVYIQPDTKTFKIDGREEKIATGMTLNAEINIGKRRIIEFFIYPLIKYLDEGMSVR</sequence>
<evidence type="ECO:0000256" key="9">
    <source>
        <dbReference type="SAM" id="Coils"/>
    </source>
</evidence>
<reference evidence="13" key="2">
    <citation type="journal article" date="2021" name="PeerJ">
        <title>Extensive microbial diversity within the chicken gut microbiome revealed by metagenomics and culture.</title>
        <authorList>
            <person name="Gilroy R."/>
            <person name="Ravi A."/>
            <person name="Getino M."/>
            <person name="Pursley I."/>
            <person name="Horton D.L."/>
            <person name="Alikhan N.F."/>
            <person name="Baker D."/>
            <person name="Gharbi K."/>
            <person name="Hall N."/>
            <person name="Watson M."/>
            <person name="Adriaenssens E.M."/>
            <person name="Foster-Nyarko E."/>
            <person name="Jarju S."/>
            <person name="Secka A."/>
            <person name="Antonio M."/>
            <person name="Oren A."/>
            <person name="Chaudhuri R.R."/>
            <person name="La Ragione R."/>
            <person name="Hildebrand F."/>
            <person name="Pallen M.J."/>
        </authorList>
    </citation>
    <scope>NUCLEOTIDE SEQUENCE</scope>
    <source>
        <strain evidence="13">6276</strain>
    </source>
</reference>
<dbReference type="Gene3D" id="2.40.30.170">
    <property type="match status" value="1"/>
</dbReference>
<evidence type="ECO:0000256" key="4">
    <source>
        <dbReference type="ARBA" id="ARBA00022475"/>
    </source>
</evidence>
<feature type="domain" description="Multidrug resistance protein MdtA-like barrel-sandwich hybrid" evidence="11">
    <location>
        <begin position="88"/>
        <end position="330"/>
    </location>
</feature>
<evidence type="ECO:0000256" key="6">
    <source>
        <dbReference type="ARBA" id="ARBA00022692"/>
    </source>
</evidence>
<evidence type="ECO:0000256" key="1">
    <source>
        <dbReference type="ARBA" id="ARBA00004377"/>
    </source>
</evidence>
<dbReference type="Gene3D" id="2.40.50.100">
    <property type="match status" value="1"/>
</dbReference>
<dbReference type="InterPro" id="IPR010129">
    <property type="entry name" value="T1SS_HlyD"/>
</dbReference>
<evidence type="ECO:0000256" key="5">
    <source>
        <dbReference type="ARBA" id="ARBA00022519"/>
    </source>
</evidence>
<dbReference type="Pfam" id="PF25917">
    <property type="entry name" value="BSH_RND"/>
    <property type="match status" value="1"/>
</dbReference>
<evidence type="ECO:0000256" key="2">
    <source>
        <dbReference type="ARBA" id="ARBA00009477"/>
    </source>
</evidence>
<evidence type="ECO:0000256" key="7">
    <source>
        <dbReference type="ARBA" id="ARBA00022989"/>
    </source>
</evidence>
<evidence type="ECO:0000313" key="13">
    <source>
        <dbReference type="EMBL" id="HIS35461.1"/>
    </source>
</evidence>
<keyword evidence="5" id="KW-0997">Cell inner membrane</keyword>
<evidence type="ECO:0000313" key="14">
    <source>
        <dbReference type="Proteomes" id="UP000823928"/>
    </source>
</evidence>
<dbReference type="Proteomes" id="UP000823928">
    <property type="component" value="Unassembled WGS sequence"/>
</dbReference>
<evidence type="ECO:0000256" key="10">
    <source>
        <dbReference type="SAM" id="Phobius"/>
    </source>
</evidence>
<name>A0A9D1EXC0_9BACT</name>
<dbReference type="InterPro" id="IPR058625">
    <property type="entry name" value="MdtA-like_BSH"/>
</dbReference>
<comment type="similarity">
    <text evidence="2">Belongs to the membrane fusion protein (MFP) (TC 8.A.1) family.</text>
</comment>
<dbReference type="PROSITE" id="PS00543">
    <property type="entry name" value="HLYD_FAMILY"/>
    <property type="match status" value="1"/>
</dbReference>
<comment type="caution">
    <text evidence="13">The sequence shown here is derived from an EMBL/GenBank/DDBJ whole genome shotgun (WGS) entry which is preliminary data.</text>
</comment>
<dbReference type="InterPro" id="IPR006144">
    <property type="entry name" value="Secretion_HlyD_CS"/>
</dbReference>
<keyword evidence="9" id="KW-0175">Coiled coil</keyword>
<dbReference type="GO" id="GO:0005886">
    <property type="term" value="C:plasma membrane"/>
    <property type="evidence" value="ECO:0007669"/>
    <property type="project" value="UniProtKB-SubCell"/>
</dbReference>
<organism evidence="13 14">
    <name type="scientific">Candidatus Scatousia excrementigallinarum</name>
    <dbReference type="NCBI Taxonomy" id="2840935"/>
    <lineage>
        <taxon>Bacteria</taxon>
        <taxon>Candidatus Scatousia</taxon>
    </lineage>
</organism>
<keyword evidence="8 10" id="KW-0472">Membrane</keyword>
<keyword evidence="6 10" id="KW-0812">Transmembrane</keyword>
<reference evidence="13" key="1">
    <citation type="submission" date="2020-10" db="EMBL/GenBank/DDBJ databases">
        <authorList>
            <person name="Gilroy R."/>
        </authorList>
    </citation>
    <scope>NUCLEOTIDE SEQUENCE</scope>
    <source>
        <strain evidence="13">6276</strain>
    </source>
</reference>